<feature type="transmembrane region" description="Helical" evidence="7">
    <location>
        <begin position="42"/>
        <end position="61"/>
    </location>
</feature>
<dbReference type="InterPro" id="IPR018629">
    <property type="entry name" value="XK-rel"/>
</dbReference>
<evidence type="ECO:0000313" key="12">
    <source>
        <dbReference type="RefSeq" id="XP_022247164.1"/>
    </source>
</evidence>
<feature type="transmembrane region" description="Helical" evidence="7">
    <location>
        <begin position="337"/>
        <end position="355"/>
    </location>
</feature>
<evidence type="ECO:0000256" key="1">
    <source>
        <dbReference type="ARBA" id="ARBA00004651"/>
    </source>
</evidence>
<evidence type="ECO:0000256" key="5">
    <source>
        <dbReference type="ARBA" id="ARBA00022989"/>
    </source>
</evidence>
<sequence>MMNITRKMEDNEGDNGIDENTSSCDNTLESEQLDGVSTDERFVFSIFECVLLLSCVGSFLFDTGSDLLMCYFHYNAGNMWYFGLTAAFVIVPALTMTGFSLRWYILDLNNREVERASWGQWAVRVVFLILQLGPVIRYLETLWYGFKVRSSNKTKSAKEQKDYYCKMVYEDSDAAMLRLFECYMESAPQLVLQLFIVARSPYPKHISWQTIFPWLSILISLISLSTSLVSYQSALRRSLPNKNDLTKTGKVVMFMWRLFVIASRVVALSLFASYSPIALGIFCGIHWIVMTLWIISMKTDFYDNKYEEFLYDAVIGVQFIFCYFNPVDSPTRSRITIYYILVFIENTILMFIWYYNSSPDLWYHVVAMCFQFTSFPLELFLCSYIT</sequence>
<dbReference type="Proteomes" id="UP000694941">
    <property type="component" value="Unplaced"/>
</dbReference>
<dbReference type="RefSeq" id="XP_022247164.1">
    <property type="nucleotide sequence ID" value="XM_022391456.1"/>
</dbReference>
<organism evidence="9 13">
    <name type="scientific">Limulus polyphemus</name>
    <name type="common">Atlantic horseshoe crab</name>
    <dbReference type="NCBI Taxonomy" id="6850"/>
    <lineage>
        <taxon>Eukaryota</taxon>
        <taxon>Metazoa</taxon>
        <taxon>Ecdysozoa</taxon>
        <taxon>Arthropoda</taxon>
        <taxon>Chelicerata</taxon>
        <taxon>Merostomata</taxon>
        <taxon>Xiphosura</taxon>
        <taxon>Limulidae</taxon>
        <taxon>Limulus</taxon>
    </lineage>
</organism>
<comment type="similarity">
    <text evidence="2 7">Belongs to the XK family.</text>
</comment>
<dbReference type="PANTHER" id="PTHR16024:SF6">
    <property type="entry name" value="XK-RELATED PROTEIN"/>
    <property type="match status" value="1"/>
</dbReference>
<dbReference type="RefSeq" id="XP_022247166.1">
    <property type="nucleotide sequence ID" value="XM_022391458.1"/>
</dbReference>
<protein>
    <recommendedName>
        <fullName evidence="7">XK-related protein</fullName>
    </recommendedName>
</protein>
<dbReference type="RefSeq" id="XP_022247162.1">
    <property type="nucleotide sequence ID" value="XM_022391454.1"/>
</dbReference>
<dbReference type="RefSeq" id="XP_022247163.1">
    <property type="nucleotide sequence ID" value="XM_022391455.1"/>
</dbReference>
<keyword evidence="5 7" id="KW-1133">Transmembrane helix</keyword>
<reference evidence="10 11" key="1">
    <citation type="submission" date="2025-05" db="UniProtKB">
        <authorList>
            <consortium name="RefSeq"/>
        </authorList>
    </citation>
    <scope>IDENTIFICATION</scope>
    <source>
        <tissue evidence="10 11">Muscle</tissue>
    </source>
</reference>
<evidence type="ECO:0000256" key="4">
    <source>
        <dbReference type="ARBA" id="ARBA00022692"/>
    </source>
</evidence>
<feature type="transmembrane region" description="Helical" evidence="7">
    <location>
        <begin position="251"/>
        <end position="271"/>
    </location>
</feature>
<dbReference type="Pfam" id="PF09815">
    <property type="entry name" value="XK-related"/>
    <property type="match status" value="1"/>
</dbReference>
<feature type="transmembrane region" description="Helical" evidence="7">
    <location>
        <begin position="81"/>
        <end position="101"/>
    </location>
</feature>
<evidence type="ECO:0000313" key="13">
    <source>
        <dbReference type="RefSeq" id="XP_022247165.1"/>
    </source>
</evidence>
<evidence type="ECO:0000313" key="11">
    <source>
        <dbReference type="RefSeq" id="XP_022247163.1"/>
    </source>
</evidence>
<evidence type="ECO:0000313" key="14">
    <source>
        <dbReference type="RefSeq" id="XP_022247166.1"/>
    </source>
</evidence>
<feature type="region of interest" description="Disordered" evidence="8">
    <location>
        <begin position="1"/>
        <end position="24"/>
    </location>
</feature>
<feature type="transmembrane region" description="Helical" evidence="7">
    <location>
        <begin position="211"/>
        <end position="231"/>
    </location>
</feature>
<evidence type="ECO:0000256" key="2">
    <source>
        <dbReference type="ARBA" id="ARBA00008789"/>
    </source>
</evidence>
<accession>A0ABM1SU59</accession>
<gene>
    <name evidence="10 11 12 13 14" type="primary">LOC111086857</name>
</gene>
<keyword evidence="6 7" id="KW-0472">Membrane</keyword>
<keyword evidence="3" id="KW-1003">Cell membrane</keyword>
<feature type="transmembrane region" description="Helical" evidence="7">
    <location>
        <begin position="277"/>
        <end position="295"/>
    </location>
</feature>
<feature type="compositionally biased region" description="Basic and acidic residues" evidence="8">
    <location>
        <begin position="1"/>
        <end position="10"/>
    </location>
</feature>
<evidence type="ECO:0000256" key="7">
    <source>
        <dbReference type="RuleBase" id="RU910716"/>
    </source>
</evidence>
<keyword evidence="4 7" id="KW-0812">Transmembrane</keyword>
<name>A0ABM1SU59_LIMPO</name>
<feature type="transmembrane region" description="Helical" evidence="7">
    <location>
        <begin position="121"/>
        <end position="139"/>
    </location>
</feature>
<evidence type="ECO:0000256" key="8">
    <source>
        <dbReference type="SAM" id="MobiDB-lite"/>
    </source>
</evidence>
<dbReference type="InterPro" id="IPR050895">
    <property type="entry name" value="XK-related_scramblase"/>
</dbReference>
<dbReference type="RefSeq" id="XP_022247165.1">
    <property type="nucleotide sequence ID" value="XM_022391457.1"/>
</dbReference>
<evidence type="ECO:0000313" key="9">
    <source>
        <dbReference type="Proteomes" id="UP000694941"/>
    </source>
</evidence>
<dbReference type="GeneID" id="111086857"/>
<keyword evidence="9" id="KW-1185">Reference proteome</keyword>
<proteinExistence type="inferred from homology"/>
<comment type="subcellular location">
    <subcellularLocation>
        <location evidence="1">Cell membrane</location>
        <topology evidence="1">Multi-pass membrane protein</topology>
    </subcellularLocation>
    <subcellularLocation>
        <location evidence="7">Membrane</location>
        <topology evidence="7">Multi-pass membrane protein</topology>
    </subcellularLocation>
</comment>
<evidence type="ECO:0000256" key="3">
    <source>
        <dbReference type="ARBA" id="ARBA00022475"/>
    </source>
</evidence>
<evidence type="ECO:0000256" key="6">
    <source>
        <dbReference type="ARBA" id="ARBA00023136"/>
    </source>
</evidence>
<evidence type="ECO:0000313" key="10">
    <source>
        <dbReference type="RefSeq" id="XP_022247162.1"/>
    </source>
</evidence>
<dbReference type="PANTHER" id="PTHR16024">
    <property type="entry name" value="XK-RELATED PROTEIN"/>
    <property type="match status" value="1"/>
</dbReference>
<feature type="transmembrane region" description="Helical" evidence="7">
    <location>
        <begin position="361"/>
        <end position="385"/>
    </location>
</feature>